<keyword evidence="18" id="KW-1133">Transmembrane helix</keyword>
<evidence type="ECO:0000256" key="2">
    <source>
        <dbReference type="ARBA" id="ARBA00004236"/>
    </source>
</evidence>
<reference evidence="20" key="1">
    <citation type="submission" date="2019-04" db="EMBL/GenBank/DDBJ databases">
        <authorList>
            <person name="Alioto T."/>
            <person name="Alioto T."/>
        </authorList>
    </citation>
    <scope>NUCLEOTIDE SEQUENCE [LARGE SCALE GENOMIC DNA]</scope>
</reference>
<comment type="subcellular location">
    <subcellularLocation>
        <location evidence="2">Cell membrane</location>
    </subcellularLocation>
    <subcellularLocation>
        <location evidence="3">Cytoplasm</location>
    </subcellularLocation>
</comment>
<keyword evidence="18" id="KW-0812">Transmembrane</keyword>
<dbReference type="EC" id="3.4.19.12" evidence="4"/>
<evidence type="ECO:0000256" key="3">
    <source>
        <dbReference type="ARBA" id="ARBA00004496"/>
    </source>
</evidence>
<evidence type="ECO:0000256" key="14">
    <source>
        <dbReference type="ARBA" id="ARBA00038710"/>
    </source>
</evidence>
<evidence type="ECO:0000256" key="16">
    <source>
        <dbReference type="ARBA" id="ARBA00042189"/>
    </source>
</evidence>
<keyword evidence="9" id="KW-0833">Ubl conjugation pathway</keyword>
<dbReference type="GO" id="GO:0004843">
    <property type="term" value="F:cysteine-type deubiquitinase activity"/>
    <property type="evidence" value="ECO:0007669"/>
    <property type="project" value="UniProtKB-EC"/>
</dbReference>
<dbReference type="InterPro" id="IPR006155">
    <property type="entry name" value="Josephin"/>
</dbReference>
<dbReference type="InterPro" id="IPR040053">
    <property type="entry name" value="JOSD1/2"/>
</dbReference>
<evidence type="ECO:0000256" key="17">
    <source>
        <dbReference type="PROSITE-ProRule" id="PRU00331"/>
    </source>
</evidence>
<dbReference type="Pfam" id="PF02099">
    <property type="entry name" value="Josephin"/>
    <property type="match status" value="1"/>
</dbReference>
<dbReference type="GO" id="GO:0016579">
    <property type="term" value="P:protein deubiquitination"/>
    <property type="evidence" value="ECO:0007669"/>
    <property type="project" value="InterPro"/>
</dbReference>
<feature type="non-terminal residue" evidence="20">
    <location>
        <position position="116"/>
    </location>
</feature>
<keyword evidence="6" id="KW-0963">Cytoplasm</keyword>
<keyword evidence="21" id="KW-1185">Reference proteome</keyword>
<evidence type="ECO:0000256" key="4">
    <source>
        <dbReference type="ARBA" id="ARBA00012759"/>
    </source>
</evidence>
<evidence type="ECO:0000256" key="11">
    <source>
        <dbReference type="ARBA" id="ARBA00022843"/>
    </source>
</evidence>
<keyword evidence="11" id="KW-0832">Ubl conjugation</keyword>
<feature type="non-terminal residue" evidence="20">
    <location>
        <position position="1"/>
    </location>
</feature>
<dbReference type="EMBL" id="CABDUW010002566">
    <property type="protein sequence ID" value="VTJ87313.1"/>
    <property type="molecule type" value="Genomic_DNA"/>
</dbReference>
<dbReference type="Gene3D" id="3.90.70.40">
    <property type="match status" value="1"/>
</dbReference>
<comment type="catalytic activity">
    <reaction evidence="1">
        <text>Thiol-dependent hydrolysis of ester, thioester, amide, peptide and isopeptide bonds formed by the C-terminal Gly of ubiquitin (a 76-residue protein attached to proteins as an intracellular targeting signal).</text>
        <dbReference type="EC" id="3.4.19.12"/>
    </reaction>
</comment>
<feature type="domain" description="Josephin" evidence="19">
    <location>
        <begin position="1"/>
        <end position="116"/>
    </location>
</feature>
<evidence type="ECO:0000256" key="1">
    <source>
        <dbReference type="ARBA" id="ARBA00000707"/>
    </source>
</evidence>
<keyword evidence="7" id="KW-0597">Phosphoprotein</keyword>
<evidence type="ECO:0000313" key="20">
    <source>
        <dbReference type="EMBL" id="VTJ87313.1"/>
    </source>
</evidence>
<evidence type="ECO:0000256" key="10">
    <source>
        <dbReference type="ARBA" id="ARBA00022801"/>
    </source>
</evidence>
<organism evidence="20 21">
    <name type="scientific">Marmota monax</name>
    <name type="common">Woodchuck</name>
    <dbReference type="NCBI Taxonomy" id="9995"/>
    <lineage>
        <taxon>Eukaryota</taxon>
        <taxon>Metazoa</taxon>
        <taxon>Chordata</taxon>
        <taxon>Craniata</taxon>
        <taxon>Vertebrata</taxon>
        <taxon>Euteleostomi</taxon>
        <taxon>Mammalia</taxon>
        <taxon>Eutheria</taxon>
        <taxon>Euarchontoglires</taxon>
        <taxon>Glires</taxon>
        <taxon>Rodentia</taxon>
        <taxon>Sciuromorpha</taxon>
        <taxon>Sciuridae</taxon>
        <taxon>Xerinae</taxon>
        <taxon>Marmotini</taxon>
        <taxon>Marmota</taxon>
    </lineage>
</organism>
<evidence type="ECO:0000256" key="18">
    <source>
        <dbReference type="SAM" id="Phobius"/>
    </source>
</evidence>
<evidence type="ECO:0000256" key="12">
    <source>
        <dbReference type="ARBA" id="ARBA00023136"/>
    </source>
</evidence>
<dbReference type="GO" id="GO:0006508">
    <property type="term" value="P:proteolysis"/>
    <property type="evidence" value="ECO:0007669"/>
    <property type="project" value="UniProtKB-KW"/>
</dbReference>
<sequence length="116" mass="13420">KMLQEIFQKLSPNTLVTPHKKSMLGNGTYNINVIMAALQTKGYKAVWWEKHRNVIVIALTNIVGFIVNLLSTLCWGTLKLSLKRQHWICVEEMSKAYYNLNFQLKMPKWIGGKNKL</sequence>
<evidence type="ECO:0000256" key="6">
    <source>
        <dbReference type="ARBA" id="ARBA00022490"/>
    </source>
</evidence>
<dbReference type="AlphaFoldDB" id="A0A5E4CZQ3"/>
<evidence type="ECO:0000259" key="19">
    <source>
        <dbReference type="PROSITE" id="PS50957"/>
    </source>
</evidence>
<comment type="caution">
    <text evidence="17">Lacks conserved residue(s) required for the propagation of feature annotation.</text>
</comment>
<keyword evidence="12 18" id="KW-0472">Membrane</keyword>
<comment type="caution">
    <text evidence="20">The sequence shown here is derived from an EMBL/GenBank/DDBJ whole genome shotgun (WGS) entry which is preliminary data.</text>
</comment>
<feature type="transmembrane region" description="Helical" evidence="18">
    <location>
        <begin position="54"/>
        <end position="78"/>
    </location>
</feature>
<evidence type="ECO:0000256" key="8">
    <source>
        <dbReference type="ARBA" id="ARBA00022670"/>
    </source>
</evidence>
<proteinExistence type="predicted"/>
<keyword evidence="10" id="KW-0378">Hydrolase</keyword>
<evidence type="ECO:0000256" key="5">
    <source>
        <dbReference type="ARBA" id="ARBA00022475"/>
    </source>
</evidence>
<evidence type="ECO:0000313" key="21">
    <source>
        <dbReference type="Proteomes" id="UP000335636"/>
    </source>
</evidence>
<keyword evidence="8" id="KW-0645">Protease</keyword>
<keyword evidence="5" id="KW-1003">Cell membrane</keyword>
<dbReference type="PROSITE" id="PS50957">
    <property type="entry name" value="JOSEPHIN"/>
    <property type="match status" value="1"/>
</dbReference>
<protein>
    <recommendedName>
        <fullName evidence="15">Josephin-1</fullName>
        <ecNumber evidence="4">3.4.19.12</ecNumber>
    </recommendedName>
    <alternativeName>
        <fullName evidence="16">Josephin domain-containing protein 1</fullName>
    </alternativeName>
</protein>
<evidence type="ECO:0000256" key="15">
    <source>
        <dbReference type="ARBA" id="ARBA00040589"/>
    </source>
</evidence>
<comment type="function">
    <text evidence="13">Deubiquitinates monoubiquitinated probes (in vitro). When ubiquitinated, cleaves 'Lys-63'-linked and 'Lys-48'-linked poly-ubiquitin chains (in vitro), hence may act as a deubiquitinating enzyme. May increase macropinocytosis and suppress clathrin- and caveolae-mediated endocytosis. May enhance membrane dynamics and cell motility independently of its catalytic activity.</text>
</comment>
<dbReference type="GO" id="GO:0005737">
    <property type="term" value="C:cytoplasm"/>
    <property type="evidence" value="ECO:0007669"/>
    <property type="project" value="UniProtKB-SubCell"/>
</dbReference>
<dbReference type="SMART" id="SM01246">
    <property type="entry name" value="Josephin"/>
    <property type="match status" value="1"/>
</dbReference>
<evidence type="ECO:0000256" key="9">
    <source>
        <dbReference type="ARBA" id="ARBA00022786"/>
    </source>
</evidence>
<evidence type="ECO:0000256" key="7">
    <source>
        <dbReference type="ARBA" id="ARBA00022553"/>
    </source>
</evidence>
<dbReference type="Proteomes" id="UP000335636">
    <property type="component" value="Unassembled WGS sequence"/>
</dbReference>
<name>A0A5E4CZQ3_MARMO</name>
<dbReference type="PANTHER" id="PTHR13291:SF1">
    <property type="entry name" value="JOSEPHIN-1"/>
    <property type="match status" value="1"/>
</dbReference>
<gene>
    <name evidence="20" type="ORF">MONAX_5E029803</name>
</gene>
<evidence type="ECO:0000256" key="13">
    <source>
        <dbReference type="ARBA" id="ARBA00037708"/>
    </source>
</evidence>
<dbReference type="GO" id="GO:0005886">
    <property type="term" value="C:plasma membrane"/>
    <property type="evidence" value="ECO:0007669"/>
    <property type="project" value="UniProtKB-SubCell"/>
</dbReference>
<dbReference type="PANTHER" id="PTHR13291">
    <property type="entry name" value="JOSEPHIN 1, 2"/>
    <property type="match status" value="1"/>
</dbReference>
<comment type="subunit">
    <text evidence="14">Interacts with beta-actin/ACTB.</text>
</comment>
<accession>A0A5E4CZQ3</accession>